<feature type="compositionally biased region" description="Basic and acidic residues" evidence="1">
    <location>
        <begin position="34"/>
        <end position="66"/>
    </location>
</feature>
<dbReference type="Proteomes" id="UP000222542">
    <property type="component" value="Unassembled WGS sequence"/>
</dbReference>
<evidence type="ECO:0000313" key="3">
    <source>
        <dbReference type="Proteomes" id="UP000222542"/>
    </source>
</evidence>
<keyword evidence="3" id="KW-1185">Reference proteome</keyword>
<sequence>MDIEPQAAAADDDTAENGGSKRPREEENEPENEDATKKLKGDKSVEEERLEKLDGAEKVDDEEKKVGSGPVSVGPKNFGSSVEMFDYFYKLLHSWSPNLNLNKYRYVMSRVNDLRDQNQLV</sequence>
<dbReference type="Gramene" id="PHT79638">
    <property type="protein sequence ID" value="PHT79638"/>
    <property type="gene ID" value="T459_17690"/>
</dbReference>
<protein>
    <submittedName>
        <fullName evidence="2">Uncharacterized protein</fullName>
    </submittedName>
</protein>
<dbReference type="PANTHER" id="PTHR33415:SF12">
    <property type="entry name" value="PROTEIN EMBRYO DEFECTIVE 514"/>
    <property type="match status" value="1"/>
</dbReference>
<feature type="region of interest" description="Disordered" evidence="1">
    <location>
        <begin position="1"/>
        <end position="75"/>
    </location>
</feature>
<name>A0A2G2ZCC7_CAPAN</name>
<dbReference type="PANTHER" id="PTHR33415">
    <property type="entry name" value="PROTEIN EMBRYO DEFECTIVE 514"/>
    <property type="match status" value="1"/>
</dbReference>
<comment type="caution">
    <text evidence="2">The sequence shown here is derived from an EMBL/GenBank/DDBJ whole genome shotgun (WGS) entry which is preliminary data.</text>
</comment>
<proteinExistence type="predicted"/>
<evidence type="ECO:0000313" key="2">
    <source>
        <dbReference type="EMBL" id="PHT79638.1"/>
    </source>
</evidence>
<accession>A0A2G2ZCC7</accession>
<evidence type="ECO:0000256" key="1">
    <source>
        <dbReference type="SAM" id="MobiDB-lite"/>
    </source>
</evidence>
<dbReference type="AlphaFoldDB" id="A0A2G2ZCC7"/>
<organism evidence="2 3">
    <name type="scientific">Capsicum annuum</name>
    <name type="common">Capsicum pepper</name>
    <dbReference type="NCBI Taxonomy" id="4072"/>
    <lineage>
        <taxon>Eukaryota</taxon>
        <taxon>Viridiplantae</taxon>
        <taxon>Streptophyta</taxon>
        <taxon>Embryophyta</taxon>
        <taxon>Tracheophyta</taxon>
        <taxon>Spermatophyta</taxon>
        <taxon>Magnoliopsida</taxon>
        <taxon>eudicotyledons</taxon>
        <taxon>Gunneridae</taxon>
        <taxon>Pentapetalae</taxon>
        <taxon>asterids</taxon>
        <taxon>lamiids</taxon>
        <taxon>Solanales</taxon>
        <taxon>Solanaceae</taxon>
        <taxon>Solanoideae</taxon>
        <taxon>Capsiceae</taxon>
        <taxon>Capsicum</taxon>
    </lineage>
</organism>
<dbReference type="EMBL" id="AYRZ02000006">
    <property type="protein sequence ID" value="PHT79638.1"/>
    <property type="molecule type" value="Genomic_DNA"/>
</dbReference>
<dbReference type="STRING" id="4072.A0A2G2ZCC7"/>
<reference evidence="2 3" key="1">
    <citation type="journal article" date="2014" name="Nat. Genet.">
        <title>Genome sequence of the hot pepper provides insights into the evolution of pungency in Capsicum species.</title>
        <authorList>
            <person name="Kim S."/>
            <person name="Park M."/>
            <person name="Yeom S.I."/>
            <person name="Kim Y.M."/>
            <person name="Lee J.M."/>
            <person name="Lee H.A."/>
            <person name="Seo E."/>
            <person name="Choi J."/>
            <person name="Cheong K."/>
            <person name="Kim K.T."/>
            <person name="Jung K."/>
            <person name="Lee G.W."/>
            <person name="Oh S.K."/>
            <person name="Bae C."/>
            <person name="Kim S.B."/>
            <person name="Lee H.Y."/>
            <person name="Kim S.Y."/>
            <person name="Kim M.S."/>
            <person name="Kang B.C."/>
            <person name="Jo Y.D."/>
            <person name="Yang H.B."/>
            <person name="Jeong H.J."/>
            <person name="Kang W.H."/>
            <person name="Kwon J.K."/>
            <person name="Shin C."/>
            <person name="Lim J.Y."/>
            <person name="Park J.H."/>
            <person name="Huh J.H."/>
            <person name="Kim J.S."/>
            <person name="Kim B.D."/>
            <person name="Cohen O."/>
            <person name="Paran I."/>
            <person name="Suh M.C."/>
            <person name="Lee S.B."/>
            <person name="Kim Y.K."/>
            <person name="Shin Y."/>
            <person name="Noh S.J."/>
            <person name="Park J."/>
            <person name="Seo Y.S."/>
            <person name="Kwon S.Y."/>
            <person name="Kim H.A."/>
            <person name="Park J.M."/>
            <person name="Kim H.J."/>
            <person name="Choi S.B."/>
            <person name="Bosland P.W."/>
            <person name="Reeves G."/>
            <person name="Jo S.H."/>
            <person name="Lee B.W."/>
            <person name="Cho H.T."/>
            <person name="Choi H.S."/>
            <person name="Lee M.S."/>
            <person name="Yu Y."/>
            <person name="Do Choi Y."/>
            <person name="Park B.S."/>
            <person name="van Deynze A."/>
            <person name="Ashrafi H."/>
            <person name="Hill T."/>
            <person name="Kim W.T."/>
            <person name="Pai H.S."/>
            <person name="Ahn H.K."/>
            <person name="Yeam I."/>
            <person name="Giovannoni J.J."/>
            <person name="Rose J.K."/>
            <person name="Sorensen I."/>
            <person name="Lee S.J."/>
            <person name="Kim R.W."/>
            <person name="Choi I.Y."/>
            <person name="Choi B.S."/>
            <person name="Lim J.S."/>
            <person name="Lee Y.H."/>
            <person name="Choi D."/>
        </authorList>
    </citation>
    <scope>NUCLEOTIDE SEQUENCE [LARGE SCALE GENOMIC DNA]</scope>
    <source>
        <strain evidence="3">cv. CM334</strain>
    </source>
</reference>
<gene>
    <name evidence="2" type="ORF">T459_17690</name>
</gene>
<dbReference type="InterPro" id="IPR044673">
    <property type="entry name" value="DCL-like"/>
</dbReference>
<reference evidence="2 3" key="2">
    <citation type="journal article" date="2017" name="Genome Biol.">
        <title>New reference genome sequences of hot pepper reveal the massive evolution of plant disease-resistance genes by retroduplication.</title>
        <authorList>
            <person name="Kim S."/>
            <person name="Park J."/>
            <person name="Yeom S.I."/>
            <person name="Kim Y.M."/>
            <person name="Seo E."/>
            <person name="Kim K.T."/>
            <person name="Kim M.S."/>
            <person name="Lee J.M."/>
            <person name="Cheong K."/>
            <person name="Shin H.S."/>
            <person name="Kim S.B."/>
            <person name="Han K."/>
            <person name="Lee J."/>
            <person name="Park M."/>
            <person name="Lee H.A."/>
            <person name="Lee H.Y."/>
            <person name="Lee Y."/>
            <person name="Oh S."/>
            <person name="Lee J.H."/>
            <person name="Choi E."/>
            <person name="Choi E."/>
            <person name="Lee S.E."/>
            <person name="Jeon J."/>
            <person name="Kim H."/>
            <person name="Choi G."/>
            <person name="Song H."/>
            <person name="Lee J."/>
            <person name="Lee S.C."/>
            <person name="Kwon J.K."/>
            <person name="Lee H.Y."/>
            <person name="Koo N."/>
            <person name="Hong Y."/>
            <person name="Kim R.W."/>
            <person name="Kang W.H."/>
            <person name="Huh J.H."/>
            <person name="Kang B.C."/>
            <person name="Yang T.J."/>
            <person name="Lee Y.H."/>
            <person name="Bennetzen J.L."/>
            <person name="Choi D."/>
        </authorList>
    </citation>
    <scope>NUCLEOTIDE SEQUENCE [LARGE SCALE GENOMIC DNA]</scope>
    <source>
        <strain evidence="3">cv. CM334</strain>
    </source>
</reference>